<dbReference type="RefSeq" id="WP_008524510.1">
    <property type="nucleotide sequence ID" value="NC_021921.1"/>
</dbReference>
<evidence type="ECO:0000313" key="3">
    <source>
        <dbReference type="EMBL" id="CCQ33890.1"/>
    </source>
</evidence>
<gene>
    <name evidence="4" type="ORF">HLRTI_001248</name>
    <name evidence="3" type="ORF">HTIA_1766</name>
</gene>
<dbReference type="Proteomes" id="UP000003861">
    <property type="component" value="Unassembled WGS sequence"/>
</dbReference>
<dbReference type="GeneID" id="23799672"/>
<dbReference type="Proteomes" id="UP000015381">
    <property type="component" value="Chromosome I"/>
</dbReference>
<proteinExistence type="predicted"/>
<feature type="region of interest" description="Disordered" evidence="1">
    <location>
        <begin position="39"/>
        <end position="63"/>
    </location>
</feature>
<dbReference type="KEGG" id="hti:HTIA_1766"/>
<evidence type="ECO:0000313" key="5">
    <source>
        <dbReference type="Proteomes" id="UP000003861"/>
    </source>
</evidence>
<accession>F7PGS0</accession>
<keyword evidence="6" id="KW-1185">Reference proteome</keyword>
<dbReference type="HOGENOM" id="CLU_782122_0_0_2"/>
<evidence type="ECO:0000313" key="6">
    <source>
        <dbReference type="Proteomes" id="UP000015381"/>
    </source>
</evidence>
<dbReference type="AlphaFoldDB" id="F7PGS0"/>
<dbReference type="EMBL" id="AFNT02000011">
    <property type="protein sequence ID" value="ERJ06693.1"/>
    <property type="molecule type" value="Genomic_DNA"/>
</dbReference>
<dbReference type="eggNOG" id="arCOG00790">
    <property type="taxonomic scope" value="Archaea"/>
</dbReference>
<dbReference type="STRING" id="1033806.HTIA_1766"/>
<evidence type="ECO:0000259" key="2">
    <source>
        <dbReference type="Pfam" id="PF12705"/>
    </source>
</evidence>
<dbReference type="InterPro" id="IPR038726">
    <property type="entry name" value="PDDEXK_AddAB-type"/>
</dbReference>
<reference evidence="4 5" key="1">
    <citation type="journal article" date="2011" name="J. Bacteriol.">
        <title>Genome sequence of Halorhabdus tiamatea, the first archaeon isolated from a deep-sea anoxic brine lake.</title>
        <authorList>
            <person name="Antunes A."/>
            <person name="Alam I."/>
            <person name="Bajic V.B."/>
            <person name="Stingl U."/>
        </authorList>
    </citation>
    <scope>NUCLEOTIDE SEQUENCE [LARGE SCALE GENOMIC DNA]</scope>
    <source>
        <strain evidence="4 5">SARL4B</strain>
    </source>
</reference>
<reference evidence="4 5" key="2">
    <citation type="journal article" date="2013" name="PLoS ONE">
        <title>INDIGO - INtegrated Data Warehouse of MIcrobial GenOmes with Examples from the Red Sea Extremophiles.</title>
        <authorList>
            <person name="Alam I."/>
            <person name="Antunes A."/>
            <person name="Kamau A.A."/>
            <person name="Ba Alawi W."/>
            <person name="Kalkatawi M."/>
            <person name="Stingl U."/>
            <person name="Bajic V.B."/>
        </authorList>
    </citation>
    <scope>NUCLEOTIDE SEQUENCE [LARGE SCALE GENOMIC DNA]</scope>
    <source>
        <strain evidence="4 5">SARL4B</strain>
    </source>
</reference>
<reference evidence="3 6" key="3">
    <citation type="journal article" date="2014" name="Environ. Microbiol.">
        <title>Halorhabdus tiamatea: proteogenomics and glycosidase activity measurements identify the first cultivated euryarchaeon from a deep-sea anoxic brine lake as potential polysaccharide degrader.</title>
        <authorList>
            <person name="Werner J."/>
            <person name="Ferrer M."/>
            <person name="Michel G."/>
            <person name="Mann A.J."/>
            <person name="Huang S."/>
            <person name="Juarez S."/>
            <person name="Ciordia S."/>
            <person name="Albar J.P."/>
            <person name="Alcaide M."/>
            <person name="La Cono V."/>
            <person name="Yakimov M.M."/>
            <person name="Antunes A."/>
            <person name="Taborda M."/>
            <person name="Da Costa M.S."/>
            <person name="Amann R.I."/>
            <person name="Gloeckner F.O."/>
            <person name="Golyshina O.V."/>
            <person name="Golyshin P.N."/>
            <person name="Teeling H."/>
        </authorList>
    </citation>
    <scope>NUCLEOTIDE SEQUENCE [LARGE SCALE GENOMIC DNA]</scope>
    <source>
        <strain evidence="6">SARL4B</strain>
        <strain evidence="3">Type strain: SARL4B</strain>
    </source>
</reference>
<dbReference type="InterPro" id="IPR011604">
    <property type="entry name" value="PDDEXK-like_dom_sf"/>
</dbReference>
<sequence length="372" mass="42225">MAIEQPRISNRENPSISGLLNEISADRFQDWYRERQHRQNIENGTPYFNGPDHVPDPERHSPSSLLQCHRKVFYRQCNAPAEQPDPDGIFWFGSRFEEDIVFPFLDRAVTDPNTYVRNTMWIDISIETDAGEVRVKGATDPVIVDEDSVPILPIEVKTKSSLDHVDSPNRHHRAQVHAYLVGLSEKYDVDLRDAAILYGGRKSMDLKVFHVEFDDDFWEDVVLEWAREHTQYRLDDELPPAAPEYDWECEFCDYRERCGKGETETDGIGPEGFLPLYDEYPRESVVEYLEANQDAKLTPTLAHAHPDLAESYGSHEWHCPGCGTTKAVESIDWVGDVDQAPACKECGSNGILATLSGPMPDDQTRSGGGRDV</sequence>
<evidence type="ECO:0000256" key="1">
    <source>
        <dbReference type="SAM" id="MobiDB-lite"/>
    </source>
</evidence>
<feature type="domain" description="PD-(D/E)XK endonuclease-like" evidence="2">
    <location>
        <begin position="61"/>
        <end position="258"/>
    </location>
</feature>
<dbReference type="OrthoDB" id="10444at2157"/>
<dbReference type="EMBL" id="HF571520">
    <property type="protein sequence ID" value="CCQ33890.1"/>
    <property type="molecule type" value="Genomic_DNA"/>
</dbReference>
<name>F7PGS0_9EURY</name>
<dbReference type="Gene3D" id="3.90.320.10">
    <property type="match status" value="1"/>
</dbReference>
<organism evidence="4 5">
    <name type="scientific">Halorhabdus tiamatea SARL4B</name>
    <dbReference type="NCBI Taxonomy" id="1033806"/>
    <lineage>
        <taxon>Archaea</taxon>
        <taxon>Methanobacteriati</taxon>
        <taxon>Methanobacteriota</taxon>
        <taxon>Stenosarchaea group</taxon>
        <taxon>Halobacteria</taxon>
        <taxon>Halobacteriales</taxon>
        <taxon>Haloarculaceae</taxon>
        <taxon>Halorhabdus</taxon>
    </lineage>
</organism>
<protein>
    <submittedName>
        <fullName evidence="4">PD-D/EXK nuclease superfamily protein</fullName>
    </submittedName>
</protein>
<dbReference type="Pfam" id="PF12705">
    <property type="entry name" value="PDDEXK_1"/>
    <property type="match status" value="1"/>
</dbReference>
<evidence type="ECO:0000313" key="4">
    <source>
        <dbReference type="EMBL" id="ERJ06693.1"/>
    </source>
</evidence>